<feature type="chain" id="PRO_5045810197" evidence="2">
    <location>
        <begin position="22"/>
        <end position="435"/>
    </location>
</feature>
<feature type="signal peptide" evidence="2">
    <location>
        <begin position="1"/>
        <end position="21"/>
    </location>
</feature>
<evidence type="ECO:0000313" key="3">
    <source>
        <dbReference type="EMBL" id="MFC5191116.1"/>
    </source>
</evidence>
<evidence type="ECO:0000256" key="2">
    <source>
        <dbReference type="SAM" id="SignalP"/>
    </source>
</evidence>
<gene>
    <name evidence="3" type="ORF">ACFPIK_05010</name>
</gene>
<protein>
    <submittedName>
        <fullName evidence="3">Uncharacterized protein</fullName>
    </submittedName>
</protein>
<sequence length="435" mass="50843">MNFYKACMLCIFLMLGAELSAQHTRVVIFPNQDSLEWAESKQVFTAFDLPLLIQNLSQINTPSKVEVIQSNDSYLAWEDCNLNVYRWENGNWSNTYKYNNYGYFCDGYPLFWKDQLHLLGGNGLVNYHTDLLIFEEPLGSWEFVSTKFQPLDYNTPFVGMGEKGAFSFFGKKFNLRNGLEASWEGGYYLDLTSLTWFEIKLTWPNSIDQKLLSTLQATSIDLKDFQLMQLSEGWFVFQKSDYKLFHVSNQVLKIEDPVFWLSEDNHLTWKNRGQPINQIQVSDLLSQAVLVAEGEIIPVKSEKVRTLQVQNILIALFFLGLVIILVMRLYKKRKIASTSKPAVEEEEVVMEEEQLEGDSFWKRILKMDGQILSTAQLDEFLVIQSLTPENRKAKRSRMIKAFNERAESEFGREIIFRERDPEDKRFFRFRIDIKK</sequence>
<keyword evidence="1" id="KW-1133">Transmembrane helix</keyword>
<dbReference type="RefSeq" id="WP_377912867.1">
    <property type="nucleotide sequence ID" value="NZ_JBHSKS010000003.1"/>
</dbReference>
<keyword evidence="1" id="KW-0812">Transmembrane</keyword>
<reference evidence="4" key="1">
    <citation type="journal article" date="2019" name="Int. J. Syst. Evol. Microbiol.">
        <title>The Global Catalogue of Microorganisms (GCM) 10K type strain sequencing project: providing services to taxonomists for standard genome sequencing and annotation.</title>
        <authorList>
            <consortium name="The Broad Institute Genomics Platform"/>
            <consortium name="The Broad Institute Genome Sequencing Center for Infectious Disease"/>
            <person name="Wu L."/>
            <person name="Ma J."/>
        </authorList>
    </citation>
    <scope>NUCLEOTIDE SEQUENCE [LARGE SCALE GENOMIC DNA]</scope>
    <source>
        <strain evidence="4">CGMCC 1.7030</strain>
    </source>
</reference>
<dbReference type="EMBL" id="JBHSKS010000003">
    <property type="protein sequence ID" value="MFC5191116.1"/>
    <property type="molecule type" value="Genomic_DNA"/>
</dbReference>
<name>A0ABW0BU54_9BACT</name>
<feature type="transmembrane region" description="Helical" evidence="1">
    <location>
        <begin position="312"/>
        <end position="330"/>
    </location>
</feature>
<accession>A0ABW0BU54</accession>
<keyword evidence="4" id="KW-1185">Reference proteome</keyword>
<keyword evidence="1" id="KW-0472">Membrane</keyword>
<proteinExistence type="predicted"/>
<organism evidence="3 4">
    <name type="scientific">Algoriphagus aquatilis</name>
    <dbReference type="NCBI Taxonomy" id="490186"/>
    <lineage>
        <taxon>Bacteria</taxon>
        <taxon>Pseudomonadati</taxon>
        <taxon>Bacteroidota</taxon>
        <taxon>Cytophagia</taxon>
        <taxon>Cytophagales</taxon>
        <taxon>Cyclobacteriaceae</taxon>
        <taxon>Algoriphagus</taxon>
    </lineage>
</organism>
<keyword evidence="2" id="KW-0732">Signal</keyword>
<dbReference type="Proteomes" id="UP001596163">
    <property type="component" value="Unassembled WGS sequence"/>
</dbReference>
<evidence type="ECO:0000313" key="4">
    <source>
        <dbReference type="Proteomes" id="UP001596163"/>
    </source>
</evidence>
<comment type="caution">
    <text evidence="3">The sequence shown here is derived from an EMBL/GenBank/DDBJ whole genome shotgun (WGS) entry which is preliminary data.</text>
</comment>
<evidence type="ECO:0000256" key="1">
    <source>
        <dbReference type="SAM" id="Phobius"/>
    </source>
</evidence>